<proteinExistence type="predicted"/>
<gene>
    <name evidence="1" type="ORF">ENX03_07245</name>
</gene>
<reference evidence="1" key="1">
    <citation type="journal article" date="2020" name="mSystems">
        <title>Genome- and Community-Level Interaction Insights into Carbon Utilization and Element Cycling Functions of Hydrothermarchaeota in Hydrothermal Sediment.</title>
        <authorList>
            <person name="Zhou Z."/>
            <person name="Liu Y."/>
            <person name="Xu W."/>
            <person name="Pan J."/>
            <person name="Luo Z.H."/>
            <person name="Li M."/>
        </authorList>
    </citation>
    <scope>NUCLEOTIDE SEQUENCE [LARGE SCALE GENOMIC DNA]</scope>
    <source>
        <strain evidence="1">SpSt-902</strain>
    </source>
</reference>
<name>A0A7C3R3Y2_9BACT</name>
<protein>
    <recommendedName>
        <fullName evidence="2">Lipoprotein</fullName>
    </recommendedName>
</protein>
<accession>A0A7C3R3Y2</accession>
<dbReference type="AlphaFoldDB" id="A0A7C3R3Y2"/>
<dbReference type="PROSITE" id="PS51257">
    <property type="entry name" value="PROKAR_LIPOPROTEIN"/>
    <property type="match status" value="1"/>
</dbReference>
<comment type="caution">
    <text evidence="1">The sequence shown here is derived from an EMBL/GenBank/DDBJ whole genome shotgun (WGS) entry which is preliminary data.</text>
</comment>
<evidence type="ECO:0008006" key="2">
    <source>
        <dbReference type="Google" id="ProtNLM"/>
    </source>
</evidence>
<sequence>MRLLQVLPGILAISALLVSCSPPVAQYRHYFEAMSIYPGSGPDPALVKAIKKSKKAYPDRDLVLYWMDLGMANNVVGSFADSERVFREAERMEHQLYTESLSRIALSYQTNDLVLPFRGLPFERVMINLVNSFNYAGQGDWVGALVETRKIREKLLRYNRRYPKATLAGGNYSRSEGLAQELLSSHNIPSNINQLNHYTDDAFARFLSGVYQEAQVNAGGVDYQSAMISYRKALRVYRKNALLYNTPIPSFVVPALLRASDAAGRTHLVARLRKEYPSAMWTREREFEKKGHIIFVGYDGRIFHLSSDRIVLPLPILGTISMVSFNIPRADGGGTSISGHRLDVVDDRKQTVLSVDSQEAEDLNAIGKTNFQDHLKRIVLREAVRAILKTSEEVVAQREGERYGGILGYLGAMVIGDAANVASDIADTRSWRTLPAMFDYAEADVTPGSYWVVVSEYGGGGHVLKEHLTVAPGQYLLIRDVDAR</sequence>
<evidence type="ECO:0000313" key="1">
    <source>
        <dbReference type="EMBL" id="HFT93713.1"/>
    </source>
</evidence>
<organism evidence="1">
    <name type="scientific">Leptospirillum ferriphilum</name>
    <dbReference type="NCBI Taxonomy" id="178606"/>
    <lineage>
        <taxon>Bacteria</taxon>
        <taxon>Pseudomonadati</taxon>
        <taxon>Nitrospirota</taxon>
        <taxon>Nitrospiria</taxon>
        <taxon>Nitrospirales</taxon>
        <taxon>Nitrospiraceae</taxon>
        <taxon>Leptospirillum</taxon>
    </lineage>
</organism>
<dbReference type="EMBL" id="DTMM01000151">
    <property type="protein sequence ID" value="HFT93713.1"/>
    <property type="molecule type" value="Genomic_DNA"/>
</dbReference>